<accession>A0AAV7NKV4</accession>
<dbReference type="AlphaFoldDB" id="A0AAV7NKV4"/>
<sequence length="124" mass="13021">MTGSARPRAAEWRCSVTERAALVCDSGDGWRGPTDAAAGSQALGERPRACGHRQTGVTGLALPGRRTGFGRNRSRVQDLLESARAYRRGDRRVYSASSTAGSKPQGRDTSGLSAGGSKILTRGC</sequence>
<evidence type="ECO:0000256" key="1">
    <source>
        <dbReference type="SAM" id="MobiDB-lite"/>
    </source>
</evidence>
<organism evidence="2 3">
    <name type="scientific">Pleurodeles waltl</name>
    <name type="common">Iberian ribbed newt</name>
    <dbReference type="NCBI Taxonomy" id="8319"/>
    <lineage>
        <taxon>Eukaryota</taxon>
        <taxon>Metazoa</taxon>
        <taxon>Chordata</taxon>
        <taxon>Craniata</taxon>
        <taxon>Vertebrata</taxon>
        <taxon>Euteleostomi</taxon>
        <taxon>Amphibia</taxon>
        <taxon>Batrachia</taxon>
        <taxon>Caudata</taxon>
        <taxon>Salamandroidea</taxon>
        <taxon>Salamandridae</taxon>
        <taxon>Pleurodelinae</taxon>
        <taxon>Pleurodeles</taxon>
    </lineage>
</organism>
<keyword evidence="3" id="KW-1185">Reference proteome</keyword>
<evidence type="ECO:0000313" key="3">
    <source>
        <dbReference type="Proteomes" id="UP001066276"/>
    </source>
</evidence>
<feature type="region of interest" description="Disordered" evidence="1">
    <location>
        <begin position="90"/>
        <end position="124"/>
    </location>
</feature>
<feature type="region of interest" description="Disordered" evidence="1">
    <location>
        <begin position="27"/>
        <end position="70"/>
    </location>
</feature>
<proteinExistence type="predicted"/>
<evidence type="ECO:0000313" key="2">
    <source>
        <dbReference type="EMBL" id="KAJ1116723.1"/>
    </source>
</evidence>
<protein>
    <submittedName>
        <fullName evidence="2">Uncharacterized protein</fullName>
    </submittedName>
</protein>
<gene>
    <name evidence="2" type="ORF">NDU88_004929</name>
</gene>
<comment type="caution">
    <text evidence="2">The sequence shown here is derived from an EMBL/GenBank/DDBJ whole genome shotgun (WGS) entry which is preliminary data.</text>
</comment>
<dbReference type="Proteomes" id="UP001066276">
    <property type="component" value="Chromosome 8"/>
</dbReference>
<reference evidence="2" key="1">
    <citation type="journal article" date="2022" name="bioRxiv">
        <title>Sequencing and chromosome-scale assembly of the giantPleurodeles waltlgenome.</title>
        <authorList>
            <person name="Brown T."/>
            <person name="Elewa A."/>
            <person name="Iarovenko S."/>
            <person name="Subramanian E."/>
            <person name="Araus A.J."/>
            <person name="Petzold A."/>
            <person name="Susuki M."/>
            <person name="Suzuki K.-i.T."/>
            <person name="Hayashi T."/>
            <person name="Toyoda A."/>
            <person name="Oliveira C."/>
            <person name="Osipova E."/>
            <person name="Leigh N.D."/>
            <person name="Simon A."/>
            <person name="Yun M.H."/>
        </authorList>
    </citation>
    <scope>NUCLEOTIDE SEQUENCE</scope>
    <source>
        <strain evidence="2">20211129_DDA</strain>
        <tissue evidence="2">Liver</tissue>
    </source>
</reference>
<dbReference type="EMBL" id="JANPWB010000012">
    <property type="protein sequence ID" value="KAJ1116723.1"/>
    <property type="molecule type" value="Genomic_DNA"/>
</dbReference>
<name>A0AAV7NKV4_PLEWA</name>
<feature type="compositionally biased region" description="Polar residues" evidence="1">
    <location>
        <begin position="95"/>
        <end position="112"/>
    </location>
</feature>